<evidence type="ECO:0000256" key="1">
    <source>
        <dbReference type="SAM" id="MobiDB-lite"/>
    </source>
</evidence>
<dbReference type="InterPro" id="IPR007922">
    <property type="entry name" value="DciA-like"/>
</dbReference>
<dbReference type="EMBL" id="JAKLTQ010000015">
    <property type="protein sequence ID" value="MCG2623619.1"/>
    <property type="molecule type" value="Genomic_DNA"/>
</dbReference>
<accession>A0ABS9LAA3</accession>
<dbReference type="PANTHER" id="PTHR36456:SF1">
    <property type="entry name" value="UPF0232 PROTEIN SCO3875"/>
    <property type="match status" value="1"/>
</dbReference>
<sequence length="193" mass="20768">MADKRPEQPAGEEAGQSEPGQDQDIDAAQAMLNRMREAAAARGDVRLRPGSRRRAPAADGRAGGRNRAAQPKYDSGRDPQGLGTVFNRLVRDRGWNSPVAVGSVISRWDELVGADIAAHCRPESFQDTTVQVRCDSTAWATQLRLLSSALLARFDEALGRGVVTKIQVLAPAAPNWRKGPRSAGGRGPRDTYG</sequence>
<dbReference type="PANTHER" id="PTHR36456">
    <property type="entry name" value="UPF0232 PROTEIN SCO3875"/>
    <property type="match status" value="1"/>
</dbReference>
<feature type="region of interest" description="Disordered" evidence="1">
    <location>
        <begin position="1"/>
        <end position="81"/>
    </location>
</feature>
<protein>
    <submittedName>
        <fullName evidence="2">DciA family protein</fullName>
    </submittedName>
</protein>
<dbReference type="RefSeq" id="WP_237823134.1">
    <property type="nucleotide sequence ID" value="NZ_JAKLTQ010000015.1"/>
</dbReference>
<dbReference type="Pfam" id="PF05258">
    <property type="entry name" value="DciA"/>
    <property type="match status" value="1"/>
</dbReference>
<dbReference type="Proteomes" id="UP001165368">
    <property type="component" value="Unassembled WGS sequence"/>
</dbReference>
<feature type="region of interest" description="Disordered" evidence="1">
    <location>
        <begin position="174"/>
        <end position="193"/>
    </location>
</feature>
<reference evidence="2" key="1">
    <citation type="submission" date="2022-01" db="EMBL/GenBank/DDBJ databases">
        <authorList>
            <person name="Jo J.-H."/>
            <person name="Im W.-T."/>
        </authorList>
    </citation>
    <scope>NUCLEOTIDE SEQUENCE</scope>
    <source>
        <strain evidence="2">I2-34</strain>
    </source>
</reference>
<feature type="compositionally biased region" description="Low complexity" evidence="1">
    <location>
        <begin position="57"/>
        <end position="69"/>
    </location>
</feature>
<evidence type="ECO:0000313" key="2">
    <source>
        <dbReference type="EMBL" id="MCG2623619.1"/>
    </source>
</evidence>
<keyword evidence="3" id="KW-1185">Reference proteome</keyword>
<name>A0ABS9LAA3_9MICC</name>
<feature type="compositionally biased region" description="Basic and acidic residues" evidence="1">
    <location>
        <begin position="34"/>
        <end position="47"/>
    </location>
</feature>
<gene>
    <name evidence="2" type="ORF">LVY72_17120</name>
</gene>
<organism evidence="2 3">
    <name type="scientific">Arthrobacter hankyongi</name>
    <dbReference type="NCBI Taxonomy" id="2904801"/>
    <lineage>
        <taxon>Bacteria</taxon>
        <taxon>Bacillati</taxon>
        <taxon>Actinomycetota</taxon>
        <taxon>Actinomycetes</taxon>
        <taxon>Micrococcales</taxon>
        <taxon>Micrococcaceae</taxon>
        <taxon>Arthrobacter</taxon>
    </lineage>
</organism>
<proteinExistence type="predicted"/>
<evidence type="ECO:0000313" key="3">
    <source>
        <dbReference type="Proteomes" id="UP001165368"/>
    </source>
</evidence>
<comment type="caution">
    <text evidence="2">The sequence shown here is derived from an EMBL/GenBank/DDBJ whole genome shotgun (WGS) entry which is preliminary data.</text>
</comment>